<feature type="compositionally biased region" description="Basic and acidic residues" evidence="1">
    <location>
        <begin position="316"/>
        <end position="325"/>
    </location>
</feature>
<organism evidence="3 4">
    <name type="scientific">Pythium oligandrum</name>
    <name type="common">Mycoparasitic fungus</name>
    <dbReference type="NCBI Taxonomy" id="41045"/>
    <lineage>
        <taxon>Eukaryota</taxon>
        <taxon>Sar</taxon>
        <taxon>Stramenopiles</taxon>
        <taxon>Oomycota</taxon>
        <taxon>Peronosporomycetes</taxon>
        <taxon>Pythiales</taxon>
        <taxon>Pythiaceae</taxon>
        <taxon>Pythium</taxon>
    </lineage>
</organism>
<evidence type="ECO:0000256" key="1">
    <source>
        <dbReference type="SAM" id="MobiDB-lite"/>
    </source>
</evidence>
<dbReference type="InterPro" id="IPR025789">
    <property type="entry name" value="DOT1_dom"/>
</dbReference>
<dbReference type="EMBL" id="SPLM01000040">
    <property type="protein sequence ID" value="TMW64224.1"/>
    <property type="molecule type" value="Genomic_DNA"/>
</dbReference>
<evidence type="ECO:0000313" key="4">
    <source>
        <dbReference type="Proteomes" id="UP000794436"/>
    </source>
</evidence>
<dbReference type="Pfam" id="PF08123">
    <property type="entry name" value="DOT1"/>
    <property type="match status" value="1"/>
</dbReference>
<feature type="compositionally biased region" description="Polar residues" evidence="1">
    <location>
        <begin position="28"/>
        <end position="39"/>
    </location>
</feature>
<keyword evidence="4" id="KW-1185">Reference proteome</keyword>
<accession>A0A8K1CIK2</accession>
<dbReference type="InterPro" id="IPR029063">
    <property type="entry name" value="SAM-dependent_MTases_sf"/>
</dbReference>
<gene>
    <name evidence="3" type="ORF">Poli38472_012846</name>
</gene>
<evidence type="ECO:0000313" key="3">
    <source>
        <dbReference type="EMBL" id="TMW64224.1"/>
    </source>
</evidence>
<sequence>MPMVAAVKKLGDGEGAAFRTPVKRSVRQKTSPGLSTPNALATPEEMSVDSTATNKRKRKSIGTSTVKAMSNCYLSTNKKRARTSLSGPGTPGKATPLDAVRERDVAKRFLELEVTEVYKAIRKQTGALGGNAAGGAIYGEITQSSFQRVVDYLKENCELSEASLFLDVGSGLGKPNMHVAIDPGVEVSYGVELEELRWHLSLHNLRSVLQLDVNKSKPNRTIFTAGDITDAQTFNPFSHVYSFDVGFPPDVMAHMATMFNRSEARYFISFHSPRKVIESYGFHVENIGRVATSMAGSSEGHTCYFYRQVEKDGVEASPADKENVKRQKRLSLPASTSEDKTVVDKDALLQIDPLFRPGFEILGRGKDGVLAYIESFFGEQQRSGRTRNQKRSSQPQQRQERPLESYYRVVGKARVGDRAAKK</sequence>
<dbReference type="GO" id="GO:0031151">
    <property type="term" value="F:histone H3K79 methyltransferase activity"/>
    <property type="evidence" value="ECO:0007669"/>
    <property type="project" value="InterPro"/>
</dbReference>
<comment type="caution">
    <text evidence="3">The sequence shown here is derived from an EMBL/GenBank/DDBJ whole genome shotgun (WGS) entry which is preliminary data.</text>
</comment>
<feature type="domain" description="DOT1" evidence="2">
    <location>
        <begin position="136"/>
        <end position="196"/>
    </location>
</feature>
<feature type="region of interest" description="Disordered" evidence="1">
    <location>
        <begin position="77"/>
        <end position="96"/>
    </location>
</feature>
<evidence type="ECO:0000259" key="2">
    <source>
        <dbReference type="Pfam" id="PF08123"/>
    </source>
</evidence>
<protein>
    <recommendedName>
        <fullName evidence="2">DOT1 domain-containing protein</fullName>
    </recommendedName>
</protein>
<name>A0A8K1CIK2_PYTOL</name>
<feature type="region of interest" description="Disordered" evidence="1">
    <location>
        <begin position="12"/>
        <end position="61"/>
    </location>
</feature>
<feature type="region of interest" description="Disordered" evidence="1">
    <location>
        <begin position="380"/>
        <end position="407"/>
    </location>
</feature>
<proteinExistence type="predicted"/>
<feature type="region of interest" description="Disordered" evidence="1">
    <location>
        <begin position="316"/>
        <end position="337"/>
    </location>
</feature>
<dbReference type="OrthoDB" id="443402at2759"/>
<dbReference type="AlphaFoldDB" id="A0A8K1CIK2"/>
<dbReference type="Proteomes" id="UP000794436">
    <property type="component" value="Unassembled WGS sequence"/>
</dbReference>
<dbReference type="SUPFAM" id="SSF53335">
    <property type="entry name" value="S-adenosyl-L-methionine-dependent methyltransferases"/>
    <property type="match status" value="1"/>
</dbReference>
<reference evidence="3" key="1">
    <citation type="submission" date="2019-03" db="EMBL/GenBank/DDBJ databases">
        <title>Long read genome sequence of the mycoparasitic Pythium oligandrum ATCC 38472 isolated from sugarbeet rhizosphere.</title>
        <authorList>
            <person name="Gaulin E."/>
        </authorList>
    </citation>
    <scope>NUCLEOTIDE SEQUENCE</scope>
    <source>
        <strain evidence="3">ATCC 38472_TT</strain>
    </source>
</reference>
<dbReference type="Gene3D" id="3.40.50.150">
    <property type="entry name" value="Vaccinia Virus protein VP39"/>
    <property type="match status" value="1"/>
</dbReference>